<evidence type="ECO:0000256" key="2">
    <source>
        <dbReference type="ARBA" id="ARBA00022857"/>
    </source>
</evidence>
<protein>
    <submittedName>
        <fullName evidence="5">Uncharacterized protein</fullName>
    </submittedName>
</protein>
<dbReference type="PRINTS" id="PR00081">
    <property type="entry name" value="GDHRDH"/>
</dbReference>
<organism evidence="5 6">
    <name type="scientific">Diaporthe australafricana</name>
    <dbReference type="NCBI Taxonomy" id="127596"/>
    <lineage>
        <taxon>Eukaryota</taxon>
        <taxon>Fungi</taxon>
        <taxon>Dikarya</taxon>
        <taxon>Ascomycota</taxon>
        <taxon>Pezizomycotina</taxon>
        <taxon>Sordariomycetes</taxon>
        <taxon>Sordariomycetidae</taxon>
        <taxon>Diaporthales</taxon>
        <taxon>Diaporthaceae</taxon>
        <taxon>Diaporthe</taxon>
    </lineage>
</organism>
<gene>
    <name evidence="5" type="ORF">Daus18300_009842</name>
</gene>
<dbReference type="InterPro" id="IPR036291">
    <property type="entry name" value="NAD(P)-bd_dom_sf"/>
</dbReference>
<dbReference type="PANTHER" id="PTHR44229:SF4">
    <property type="entry name" value="15-HYDROXYPROSTAGLANDIN DEHYDROGENASE [NAD(+)]"/>
    <property type="match status" value="1"/>
</dbReference>
<evidence type="ECO:0000256" key="1">
    <source>
        <dbReference type="ARBA" id="ARBA00006484"/>
    </source>
</evidence>
<dbReference type="Gene3D" id="3.40.50.720">
    <property type="entry name" value="NAD(P)-binding Rossmann-like Domain"/>
    <property type="match status" value="1"/>
</dbReference>
<keyword evidence="2" id="KW-0521">NADP</keyword>
<dbReference type="PANTHER" id="PTHR44229">
    <property type="entry name" value="15-HYDROXYPROSTAGLANDIN DEHYDROGENASE [NAD(+)]"/>
    <property type="match status" value="1"/>
</dbReference>
<proteinExistence type="inferred from homology"/>
<evidence type="ECO:0000313" key="6">
    <source>
        <dbReference type="Proteomes" id="UP001583177"/>
    </source>
</evidence>
<evidence type="ECO:0000256" key="4">
    <source>
        <dbReference type="RuleBase" id="RU000363"/>
    </source>
</evidence>
<comment type="similarity">
    <text evidence="1 4">Belongs to the short-chain dehydrogenases/reductases (SDR) family.</text>
</comment>
<evidence type="ECO:0000313" key="5">
    <source>
        <dbReference type="EMBL" id="KAL1858844.1"/>
    </source>
</evidence>
<keyword evidence="3" id="KW-0560">Oxidoreductase</keyword>
<sequence>MDPTTSERKVVIITGSTSSIGCDLAEHLHAKGYNVVVSGRRIKEGQAIASQLDFTWDTAIFVQCDVTSYDSQANLFKTAWAKWHRLDALVANAGFVDQTSHYNLNSKAVPICEIPPEPNLSCTDVNFKAVVLGTEMAVHYMRHNPVQARGGKIVITNSVSGLYPVPMAPEYSAAKAAALQWARSVAPMLGLEGITINSVLPNVYDTDIMPGFQEAFLDEHLTKKYCLLSAYDVFLDDAAGEKNGQAIETACESHYYHDEPPFKSGKVIERTVKTYEPWFGILHGTTSGLANTIKGPLRTVAK</sequence>
<dbReference type="InterPro" id="IPR020904">
    <property type="entry name" value="Sc_DH/Rdtase_CS"/>
</dbReference>
<evidence type="ECO:0000256" key="3">
    <source>
        <dbReference type="ARBA" id="ARBA00023002"/>
    </source>
</evidence>
<accession>A0ABR3WCM9</accession>
<dbReference type="EMBL" id="JAWRVE010000103">
    <property type="protein sequence ID" value="KAL1858844.1"/>
    <property type="molecule type" value="Genomic_DNA"/>
</dbReference>
<dbReference type="InterPro" id="IPR002347">
    <property type="entry name" value="SDR_fam"/>
</dbReference>
<dbReference type="Proteomes" id="UP001583177">
    <property type="component" value="Unassembled WGS sequence"/>
</dbReference>
<dbReference type="PRINTS" id="PR00080">
    <property type="entry name" value="SDRFAMILY"/>
</dbReference>
<dbReference type="Pfam" id="PF00106">
    <property type="entry name" value="adh_short"/>
    <property type="match status" value="1"/>
</dbReference>
<comment type="caution">
    <text evidence="5">The sequence shown here is derived from an EMBL/GenBank/DDBJ whole genome shotgun (WGS) entry which is preliminary data.</text>
</comment>
<reference evidence="5 6" key="1">
    <citation type="journal article" date="2024" name="IMA Fungus">
        <title>IMA Genome - F19 : A genome assembly and annotation guide to empower mycologists, including annotated draft genome sequences of Ceratocystis pirilliformis, Diaporthe australafricana, Fusarium ophioides, Paecilomyces lecythidis, and Sporothrix stenoceras.</title>
        <authorList>
            <person name="Aylward J."/>
            <person name="Wilson A.M."/>
            <person name="Visagie C.M."/>
            <person name="Spraker J."/>
            <person name="Barnes I."/>
            <person name="Buitendag C."/>
            <person name="Ceriani C."/>
            <person name="Del Mar Angel L."/>
            <person name="du Plessis D."/>
            <person name="Fuchs T."/>
            <person name="Gasser K."/>
            <person name="Kramer D."/>
            <person name="Li W."/>
            <person name="Munsamy K."/>
            <person name="Piso A."/>
            <person name="Price J.L."/>
            <person name="Sonnekus B."/>
            <person name="Thomas C."/>
            <person name="van der Nest A."/>
            <person name="van Dijk A."/>
            <person name="van Heerden A."/>
            <person name="van Vuuren N."/>
            <person name="Yilmaz N."/>
            <person name="Duong T.A."/>
            <person name="van der Merwe N.A."/>
            <person name="Wingfield M.J."/>
            <person name="Wingfield B.D."/>
        </authorList>
    </citation>
    <scope>NUCLEOTIDE SEQUENCE [LARGE SCALE GENOMIC DNA]</scope>
    <source>
        <strain evidence="5 6">CMW 18300</strain>
    </source>
</reference>
<dbReference type="PROSITE" id="PS00061">
    <property type="entry name" value="ADH_SHORT"/>
    <property type="match status" value="1"/>
</dbReference>
<keyword evidence="6" id="KW-1185">Reference proteome</keyword>
<name>A0ABR3WCM9_9PEZI</name>
<dbReference type="SUPFAM" id="SSF51735">
    <property type="entry name" value="NAD(P)-binding Rossmann-fold domains"/>
    <property type="match status" value="1"/>
</dbReference>